<dbReference type="NCBIfam" id="NF005482">
    <property type="entry name" value="PRK07085.1"/>
    <property type="match status" value="1"/>
</dbReference>
<dbReference type="PRINTS" id="PR00476">
    <property type="entry name" value="PHFRCTKINASE"/>
</dbReference>
<evidence type="ECO:0000256" key="5">
    <source>
        <dbReference type="ARBA" id="ARBA00022723"/>
    </source>
</evidence>
<dbReference type="Proteomes" id="UP000239899">
    <property type="component" value="Unassembled WGS sequence"/>
</dbReference>
<dbReference type="InterPro" id="IPR000023">
    <property type="entry name" value="Phosphofructokinase_dom"/>
</dbReference>
<dbReference type="AlphaFoldDB" id="A0A2P6TRR0"/>
<feature type="active site" description="Proton acceptor" evidence="10">
    <location>
        <position position="413"/>
    </location>
</feature>
<keyword evidence="8 10" id="KW-0324">Glycolysis</keyword>
<dbReference type="GO" id="GO:0009749">
    <property type="term" value="P:response to glucose"/>
    <property type="evidence" value="ECO:0007669"/>
    <property type="project" value="TreeGrafter"/>
</dbReference>
<keyword evidence="7 10" id="KW-0460">Magnesium</keyword>
<feature type="binding site" evidence="10">
    <location>
        <begin position="458"/>
        <end position="460"/>
    </location>
    <ligand>
        <name>substrate</name>
    </ligand>
</feature>
<protein>
    <recommendedName>
        <fullName evidence="10">Pyrophosphate--fructose 6-phosphate 1-phosphotransferase subunit beta</fullName>
        <shortName evidence="10">PFP</shortName>
        <ecNumber evidence="10">2.7.1.90</ecNumber>
    </recommendedName>
    <alternativeName>
        <fullName evidence="10">6-phosphofructokinase, pyrophosphate dependent</fullName>
    </alternativeName>
    <alternativeName>
        <fullName evidence="10">PPi-PFK</fullName>
    </alternativeName>
    <alternativeName>
        <fullName evidence="10">Pyrophosphate-dependent 6-phosphofructose-1-kinase</fullName>
    </alternativeName>
</protein>
<feature type="binding site" evidence="10">
    <location>
        <position position="289"/>
    </location>
    <ligand>
        <name>diphosphate</name>
        <dbReference type="ChEBI" id="CHEBI:33019"/>
    </ligand>
</feature>
<evidence type="ECO:0000313" key="12">
    <source>
        <dbReference type="EMBL" id="PRW56738.1"/>
    </source>
</evidence>
<sequence>MAAAAAADHTSEWVVPPSDDGWVLSHDALRLDMDDLQRLLDALSTQVAAGRPLEKWQLEAAQGECDAKFDAAAADPGAAAQQLGSLKASFEQFKKLCTAHYREEEVDTLPLIRRHFTSEEVRPTAKKISKAYGLMDMGNYLRPMTPEHRTAWMTRVKMPLPVQWIMALQVWRYHRAVVEPGNIGSGAGLLQGLGPPPKQFTGSELSLERAKYRPVLPAVLAGPHAVREGESRDCCGDHELICGLFPHLCGTSNGHTPLKMVHLTAAAPAGPEDGPPGRPLQLGVVLSGGQASGGHNVIIGLHDYLQRWHPGSTLVGFLGGPAGVMNNRYKVLTADELDGYRNQGGFHLIGSGRDKIEKADQLEAAARACAQHNLDGIVIIGGDDSNTNAAVMAEHFLAHGIKTRVVGVPKTIDGDLKNADVPISFGFDTACKVFSESIGNIAIDAMSAKKYYHFIKLMGRAASHVTLECALQTHPQVALICEEVEANRWGLKGVVRQVADVIAQRAAEGRNYGVVLIPEGLVEHVHDVSTLIAELNELLAQGVNAVDEETIAASLTPESAEVFAQLPPGIRGELLQERDPHGNVQVSHIETEKLIIKAVATELARRKVAGTYKGKFAALAHFFGYEGRCSLPSNFDATYCNALGQAAGALVAGNQTGVMATVSELQLPASQWTVGGTPLLSMMHLERRAGRDKPVIKKALVELEGPAFKAFTAWRGQWAAKDCVRSPGPIQFDSSSFGDLACISLALERNAGVPILIKGWAGGDAGVAMREE</sequence>
<dbReference type="PANTHER" id="PTHR43650:SF1">
    <property type="entry name" value="PYROPHOSPHATE--FRUCTOSE 6-PHOSPHATE 1-PHOSPHOTRANSFERASE SUBUNIT BETA 2"/>
    <property type="match status" value="1"/>
</dbReference>
<comment type="similarity">
    <text evidence="10">Belongs to the phosphofructokinase type A (PFKA) family. PPi-dependent PFK group II subfamily. Clade 'Long' sub-subfamily.</text>
</comment>
<comment type="subcellular location">
    <subcellularLocation>
        <location evidence="10">Cytoplasm</location>
    </subcellularLocation>
</comment>
<dbReference type="OrthoDB" id="527695at2759"/>
<dbReference type="Gene3D" id="3.40.50.460">
    <property type="entry name" value="Phosphofructokinase domain"/>
    <property type="match status" value="1"/>
</dbReference>
<keyword evidence="10" id="KW-0021">Allosteric enzyme</keyword>
<feature type="binding site" evidence="10">
    <location>
        <begin position="450"/>
        <end position="451"/>
    </location>
    <ligand>
        <name>substrate</name>
        <note>ligand shared between dimeric partners</note>
    </ligand>
</feature>
<dbReference type="STRING" id="3076.A0A2P6TRR0"/>
<feature type="binding site" evidence="10">
    <location>
        <position position="519"/>
    </location>
    <ligand>
        <name>substrate</name>
    </ligand>
</feature>
<evidence type="ECO:0000259" key="11">
    <source>
        <dbReference type="Pfam" id="PF00365"/>
    </source>
</evidence>
<dbReference type="Gene3D" id="1.20.120.520">
    <property type="entry name" value="nmb1532 protein domain like"/>
    <property type="match status" value="1"/>
</dbReference>
<keyword evidence="13" id="KW-1185">Reference proteome</keyword>
<evidence type="ECO:0000313" key="13">
    <source>
        <dbReference type="Proteomes" id="UP000239899"/>
    </source>
</evidence>
<dbReference type="EMBL" id="LHPG02000008">
    <property type="protein sequence ID" value="PRW56738.1"/>
    <property type="molecule type" value="Genomic_DNA"/>
</dbReference>
<comment type="activity regulation">
    <text evidence="10">Allosterically activated by fructose 2,6-bisphosphate.</text>
</comment>
<dbReference type="GO" id="GO:0046872">
    <property type="term" value="F:metal ion binding"/>
    <property type="evidence" value="ECO:0007669"/>
    <property type="project" value="UniProtKB-KW"/>
</dbReference>
<dbReference type="GO" id="GO:0003872">
    <property type="term" value="F:6-phosphofructokinase activity"/>
    <property type="evidence" value="ECO:0007669"/>
    <property type="project" value="UniProtKB-UniRule"/>
</dbReference>
<feature type="binding site" evidence="10">
    <location>
        <begin position="411"/>
        <end position="413"/>
    </location>
    <ligand>
        <name>substrate</name>
    </ligand>
</feature>
<keyword evidence="4 10" id="KW-0808">Transferase</keyword>
<evidence type="ECO:0000256" key="9">
    <source>
        <dbReference type="ARBA" id="ARBA00048072"/>
    </source>
</evidence>
<name>A0A2P6TRR0_CHLSO</name>
<dbReference type="HAMAP" id="MF_01980">
    <property type="entry name" value="Phosphofructokinase_II_Long"/>
    <property type="match status" value="1"/>
</dbReference>
<keyword evidence="3 10" id="KW-0963">Cytoplasm</keyword>
<dbReference type="Pfam" id="PF00365">
    <property type="entry name" value="PFK"/>
    <property type="match status" value="1"/>
</dbReference>
<comment type="function">
    <text evidence="10">Catalytic subunit of pyrophosphate--fructose 6-phosphate 1-phosphotransferase. Catalyzes the phosphorylation of D-fructose 6-phosphate, the first committing step of glycolysis. Uses inorganic phosphate (PPi) as phosphoryl donor instead of ATP like common ATP-dependent phosphofructokinases (ATP-PFKs), which renders the reaction reversible, and can thus function both in glycolysis and gluconeogenesis.</text>
</comment>
<feature type="binding site" evidence="10">
    <location>
        <begin position="625"/>
        <end position="628"/>
    </location>
    <ligand>
        <name>substrate</name>
    </ligand>
</feature>
<dbReference type="SUPFAM" id="SSF53784">
    <property type="entry name" value="Phosphofructokinase"/>
    <property type="match status" value="1"/>
</dbReference>
<evidence type="ECO:0000256" key="6">
    <source>
        <dbReference type="ARBA" id="ARBA00022777"/>
    </source>
</evidence>
<dbReference type="NCBIfam" id="TIGR02477">
    <property type="entry name" value="PFKA_PPi"/>
    <property type="match status" value="1"/>
</dbReference>
<evidence type="ECO:0000256" key="8">
    <source>
        <dbReference type="ARBA" id="ARBA00023152"/>
    </source>
</evidence>
<dbReference type="InterPro" id="IPR022953">
    <property type="entry name" value="ATP_PFK"/>
</dbReference>
<gene>
    <name evidence="10" type="primary">PFP-BETA</name>
    <name evidence="12" type="ORF">C2E21_4762</name>
</gene>
<accession>A0A2P6TRR0</accession>
<dbReference type="GO" id="GO:0005524">
    <property type="term" value="F:ATP binding"/>
    <property type="evidence" value="ECO:0007669"/>
    <property type="project" value="InterPro"/>
</dbReference>
<keyword evidence="6 10" id="KW-0418">Kinase</keyword>
<dbReference type="GO" id="GO:0047334">
    <property type="term" value="F:diphosphate-fructose-6-phosphate 1-phosphotransferase activity"/>
    <property type="evidence" value="ECO:0007669"/>
    <property type="project" value="UniProtKB-EC"/>
</dbReference>
<feature type="site" description="Important for catalytic activity and substrate specificity; stabilizes the transition state when the phosphoryl donor is PPi; prevents ATP from binding by mimicking the alpha-phosphate group of ATP" evidence="10">
    <location>
        <position position="384"/>
    </location>
</feature>
<comment type="pathway">
    <text evidence="10">Carbohydrate degradation; glycolysis; D-glyceraldehyde 3-phosphate and glycerone phosphate from D-glucose: step 3/4.</text>
</comment>
<comment type="catalytic activity">
    <reaction evidence="9 10">
        <text>beta-D-fructose 6-phosphate + diphosphate = beta-D-fructose 1,6-bisphosphate + phosphate + H(+)</text>
        <dbReference type="Rhea" id="RHEA:13613"/>
        <dbReference type="ChEBI" id="CHEBI:15378"/>
        <dbReference type="ChEBI" id="CHEBI:32966"/>
        <dbReference type="ChEBI" id="CHEBI:33019"/>
        <dbReference type="ChEBI" id="CHEBI:43474"/>
        <dbReference type="ChEBI" id="CHEBI:57634"/>
        <dbReference type="EC" id="2.7.1.90"/>
    </reaction>
</comment>
<feature type="site" description="Important for catalytic activity; stabilizes the transition state when the phosphoryl donor is PPi" evidence="10">
    <location>
        <position position="410"/>
    </location>
</feature>
<comment type="caution">
    <text evidence="10">Lacks conserved residue(s) required for the propagation of feature annotation.</text>
</comment>
<keyword evidence="5 10" id="KW-0479">Metal-binding</keyword>
<dbReference type="GO" id="GO:0006002">
    <property type="term" value="P:fructose 6-phosphate metabolic process"/>
    <property type="evidence" value="ECO:0007669"/>
    <property type="project" value="InterPro"/>
</dbReference>
<organism evidence="12 13">
    <name type="scientific">Chlorella sorokiniana</name>
    <name type="common">Freshwater green alga</name>
    <dbReference type="NCBI Taxonomy" id="3076"/>
    <lineage>
        <taxon>Eukaryota</taxon>
        <taxon>Viridiplantae</taxon>
        <taxon>Chlorophyta</taxon>
        <taxon>core chlorophytes</taxon>
        <taxon>Trebouxiophyceae</taxon>
        <taxon>Chlorellales</taxon>
        <taxon>Chlorellaceae</taxon>
        <taxon>Chlorella clade</taxon>
        <taxon>Chlorella</taxon>
    </lineage>
</organism>
<dbReference type="UniPathway" id="UPA00109">
    <property type="reaction ID" value="UER00182"/>
</dbReference>
<dbReference type="Gene3D" id="3.40.50.450">
    <property type="match status" value="1"/>
</dbReference>
<proteinExistence type="inferred from homology"/>
<comment type="caution">
    <text evidence="12">The sequence shown here is derived from an EMBL/GenBank/DDBJ whole genome shotgun (WGS) entry which is preliminary data.</text>
</comment>
<evidence type="ECO:0000256" key="4">
    <source>
        <dbReference type="ARBA" id="ARBA00022679"/>
    </source>
</evidence>
<evidence type="ECO:0000256" key="3">
    <source>
        <dbReference type="ARBA" id="ARBA00022490"/>
    </source>
</evidence>
<comment type="function">
    <text evidence="2">Catalyzes the phosphorylation of D-fructose 6-phosphate, the first committing step of glycolysis. Uses inorganic phosphate (PPi) as phosphoryl donor instead of ATP like common ATP-dependent phosphofructokinases (ATP-PFKs), which renders the reaction reversible, and can thus function both in glycolysis and gluconeogenesis. Consistently, PPi-PFK can replace the enzymes of both the forward (ATP-PFK) and reverse (fructose-bisphosphatase (FBPase)) reactions.</text>
</comment>
<dbReference type="EC" id="2.7.1.90" evidence="10"/>
<reference evidence="12 13" key="1">
    <citation type="journal article" date="2018" name="Plant J.">
        <title>Genome sequences of Chlorella sorokiniana UTEX 1602 and Micractinium conductrix SAG 241.80: implications to maltose excretion by a green alga.</title>
        <authorList>
            <person name="Arriola M.B."/>
            <person name="Velmurugan N."/>
            <person name="Zhang Y."/>
            <person name="Plunkett M.H."/>
            <person name="Hondzo H."/>
            <person name="Barney B.M."/>
        </authorList>
    </citation>
    <scope>NUCLEOTIDE SEQUENCE [LARGE SCALE GENOMIC DNA]</scope>
    <source>
        <strain evidence="13">UTEX 1602</strain>
    </source>
</reference>
<feature type="binding site" evidence="10">
    <location>
        <position position="383"/>
    </location>
    <ligand>
        <name>Mg(2+)</name>
        <dbReference type="ChEBI" id="CHEBI:18420"/>
        <note>catalytic</note>
    </ligand>
</feature>
<feature type="domain" description="Phosphofructokinase" evidence="11">
    <location>
        <begin position="282"/>
        <end position="537"/>
    </location>
</feature>
<evidence type="ECO:0000256" key="1">
    <source>
        <dbReference type="ARBA" id="ARBA00001946"/>
    </source>
</evidence>
<comment type="cofactor">
    <cofactor evidence="1 10">
        <name>Mg(2+)</name>
        <dbReference type="ChEBI" id="CHEBI:18420"/>
    </cofactor>
</comment>
<comment type="subunit">
    <text evidence="10">Tetramer of two alpha (regulatory) and two beta (catalytic) chains.</text>
</comment>
<dbReference type="InterPro" id="IPR011183">
    <property type="entry name" value="PfpB_PPi_PFK"/>
</dbReference>
<evidence type="ECO:0000256" key="10">
    <source>
        <dbReference type="HAMAP-Rule" id="MF_03185"/>
    </source>
</evidence>
<evidence type="ECO:0000256" key="7">
    <source>
        <dbReference type="ARBA" id="ARBA00022842"/>
    </source>
</evidence>
<dbReference type="GO" id="GO:0005829">
    <property type="term" value="C:cytosol"/>
    <property type="evidence" value="ECO:0007669"/>
    <property type="project" value="TreeGrafter"/>
</dbReference>
<evidence type="ECO:0000256" key="2">
    <source>
        <dbReference type="ARBA" id="ARBA00003138"/>
    </source>
</evidence>
<dbReference type="Gene3D" id="1.10.10.480">
    <property type="entry name" value="Phosphofructokinase, domain 3"/>
    <property type="match status" value="1"/>
</dbReference>
<dbReference type="InterPro" id="IPR035966">
    <property type="entry name" value="PKF_sf"/>
</dbReference>
<dbReference type="PANTHER" id="PTHR43650">
    <property type="entry name" value="PYROPHOSPHATE--FRUCTOSE 6-PHOSPHATE 1-PHOSPHOTRANSFERASE"/>
    <property type="match status" value="1"/>
</dbReference>